<evidence type="ECO:0000256" key="2">
    <source>
        <dbReference type="ARBA" id="ARBA00022448"/>
    </source>
</evidence>
<evidence type="ECO:0000256" key="3">
    <source>
        <dbReference type="ARBA" id="ARBA00022475"/>
    </source>
</evidence>
<name>A0A9Q0RSH6_BLOTA</name>
<evidence type="ECO:0000256" key="7">
    <source>
        <dbReference type="ARBA" id="ARBA00023065"/>
    </source>
</evidence>
<feature type="transmembrane region" description="Helical" evidence="11">
    <location>
        <begin position="187"/>
        <end position="207"/>
    </location>
</feature>
<evidence type="ECO:0000256" key="1">
    <source>
        <dbReference type="ARBA" id="ARBA00004651"/>
    </source>
</evidence>
<feature type="transmembrane region" description="Helical" evidence="11">
    <location>
        <begin position="386"/>
        <end position="412"/>
    </location>
</feature>
<evidence type="ECO:0000259" key="13">
    <source>
        <dbReference type="Pfam" id="PF03520"/>
    </source>
</evidence>
<dbReference type="Gene3D" id="6.10.140.1910">
    <property type="match status" value="1"/>
</dbReference>
<keyword evidence="6 11" id="KW-1133">Transmembrane helix</keyword>
<protein>
    <submittedName>
        <fullName evidence="14">Uncharacterized protein</fullName>
    </submittedName>
</protein>
<dbReference type="InterPro" id="IPR005821">
    <property type="entry name" value="Ion_trans_dom"/>
</dbReference>
<feature type="transmembrane region" description="Helical" evidence="11">
    <location>
        <begin position="325"/>
        <end position="346"/>
    </location>
</feature>
<feature type="transmembrane region" description="Helical" evidence="11">
    <location>
        <begin position="261"/>
        <end position="280"/>
    </location>
</feature>
<dbReference type="PRINTS" id="PR00169">
    <property type="entry name" value="KCHANNEL"/>
</dbReference>
<keyword evidence="8 11" id="KW-0472">Membrane</keyword>
<evidence type="ECO:0000259" key="12">
    <source>
        <dbReference type="Pfam" id="PF00520"/>
    </source>
</evidence>
<dbReference type="EMBL" id="JAPWDV010000001">
    <property type="protein sequence ID" value="KAJ6224695.1"/>
    <property type="molecule type" value="Genomic_DNA"/>
</dbReference>
<feature type="transmembrane region" description="Helical" evidence="11">
    <location>
        <begin position="219"/>
        <end position="241"/>
    </location>
</feature>
<comment type="catalytic activity">
    <reaction evidence="10">
        <text>K(+)(in) = K(+)(out)</text>
        <dbReference type="Rhea" id="RHEA:29463"/>
        <dbReference type="ChEBI" id="CHEBI:29103"/>
    </reaction>
</comment>
<evidence type="ECO:0000256" key="4">
    <source>
        <dbReference type="ARBA" id="ARBA00022692"/>
    </source>
</evidence>
<evidence type="ECO:0000256" key="8">
    <source>
        <dbReference type="ARBA" id="ARBA00023136"/>
    </source>
</evidence>
<keyword evidence="5" id="KW-0630">Potassium</keyword>
<keyword evidence="3" id="KW-1003">Cell membrane</keyword>
<organism evidence="14 15">
    <name type="scientific">Blomia tropicalis</name>
    <name type="common">Mite</name>
    <dbReference type="NCBI Taxonomy" id="40697"/>
    <lineage>
        <taxon>Eukaryota</taxon>
        <taxon>Metazoa</taxon>
        <taxon>Ecdysozoa</taxon>
        <taxon>Arthropoda</taxon>
        <taxon>Chelicerata</taxon>
        <taxon>Arachnida</taxon>
        <taxon>Acari</taxon>
        <taxon>Acariformes</taxon>
        <taxon>Sarcoptiformes</taxon>
        <taxon>Astigmata</taxon>
        <taxon>Glycyphagoidea</taxon>
        <taxon>Echimyopodidae</taxon>
        <taxon>Blomia</taxon>
    </lineage>
</organism>
<sequence length="635" mass="73651">MENFNNVSNRNQRINSFPSSTYYCSTNFKMSNNKHRRMSNFALPSLIKRVAKYIRRNSLATVRRKTLPNVHSICTVIENHYSLKTFSSSPPPNSMFEHLKTIPTIVEPSNDLKPIHSNCSLEPSSISFDQSSNIDAYHLQLPPASPTRKVIPVVQQKFISPIPIVQPHCHRLWLYNFLLRPKEIISYAYHIIVGLAIILGLMFFAFTTCPDHKWWSINALQIMDIVIVTILTIEYVLLLWASSSIGKFRGSGGRLRFILSPYQLINLLLIIISALILWTYRIRSTNRSYIKWLRCAQVVQLARIGPHFNLWRHLRPVLRDNRKEFLFTGYMCFVCLMAMTCIVYYVENDEQDTLFTSIPNSIYWGTITVLSIGYGDMAPVTTAGRFVTTILAIIGVTMYMIPTEVIAAGVAINIQEGNSKKNVNKRYVPAARLIQSTWRYYASKQNYASTWKRPKIPSARVSYRFLPRFDSRTRLMVSQNESIRNVETNSINETIELSGAEKCCLTFIRLLTLEVAKRKLRDSFRPYSVKDVLEQFSHGHSDLMMKMRTMQVKMDEMEYDLIDVNQSIQILKHQHDNRLDHLQQITQSMIDQLQDDEQPGYDDNIIMNRSSQNGYWRKRELNITNVNKEIIIKDE</sequence>
<dbReference type="InterPro" id="IPR013821">
    <property type="entry name" value="K_chnl_volt-dep_KCNQ_C"/>
</dbReference>
<gene>
    <name evidence="14" type="ORF">RDWZM_003240</name>
</gene>
<dbReference type="PANTHER" id="PTHR47735">
    <property type="entry name" value="POTASSIUM VOLTAGE-GATED CHANNEL SUBFAMILY KQT MEMBER 4"/>
    <property type="match status" value="1"/>
</dbReference>
<evidence type="ECO:0000256" key="9">
    <source>
        <dbReference type="ARBA" id="ARBA00023303"/>
    </source>
</evidence>
<dbReference type="Proteomes" id="UP001142055">
    <property type="component" value="Chromosome 1"/>
</dbReference>
<dbReference type="SUPFAM" id="SSF81324">
    <property type="entry name" value="Voltage-gated potassium channels"/>
    <property type="match status" value="1"/>
</dbReference>
<dbReference type="Gene3D" id="1.10.287.70">
    <property type="match status" value="1"/>
</dbReference>
<dbReference type="Pfam" id="PF00520">
    <property type="entry name" value="Ion_trans"/>
    <property type="match status" value="1"/>
</dbReference>
<keyword evidence="2" id="KW-0813">Transport</keyword>
<reference evidence="14" key="1">
    <citation type="submission" date="2022-12" db="EMBL/GenBank/DDBJ databases">
        <title>Genome assemblies of Blomia tropicalis.</title>
        <authorList>
            <person name="Cui Y."/>
        </authorList>
    </citation>
    <scope>NUCLEOTIDE SEQUENCE</scope>
    <source>
        <tissue evidence="14">Adult mites</tissue>
    </source>
</reference>
<proteinExistence type="predicted"/>
<dbReference type="PRINTS" id="PR01459">
    <property type="entry name" value="KCNQCHANNEL"/>
</dbReference>
<comment type="subcellular location">
    <subcellularLocation>
        <location evidence="1">Cell membrane</location>
        <topology evidence="1">Multi-pass membrane protein</topology>
    </subcellularLocation>
</comment>
<dbReference type="AlphaFoldDB" id="A0A9Q0RSH6"/>
<keyword evidence="15" id="KW-1185">Reference proteome</keyword>
<feature type="domain" description="Ion transport" evidence="12">
    <location>
        <begin position="187"/>
        <end position="400"/>
    </location>
</feature>
<keyword evidence="9" id="KW-0407">Ion channel</keyword>
<dbReference type="InterPro" id="IPR003937">
    <property type="entry name" value="K_chnl_volt-dep_KCNQ"/>
</dbReference>
<feature type="domain" description="Potassium channel voltage dependent KCNQ C-terminal" evidence="13">
    <location>
        <begin position="496"/>
        <end position="557"/>
    </location>
</feature>
<evidence type="ECO:0000313" key="15">
    <source>
        <dbReference type="Proteomes" id="UP001142055"/>
    </source>
</evidence>
<evidence type="ECO:0000256" key="6">
    <source>
        <dbReference type="ARBA" id="ARBA00022989"/>
    </source>
</evidence>
<keyword evidence="7" id="KW-0406">Ion transport</keyword>
<evidence type="ECO:0000256" key="5">
    <source>
        <dbReference type="ARBA" id="ARBA00022958"/>
    </source>
</evidence>
<dbReference type="Pfam" id="PF03520">
    <property type="entry name" value="KCNQ_channel"/>
    <property type="match status" value="1"/>
</dbReference>
<keyword evidence="4 11" id="KW-0812">Transmembrane</keyword>
<evidence type="ECO:0000256" key="11">
    <source>
        <dbReference type="SAM" id="Phobius"/>
    </source>
</evidence>
<evidence type="ECO:0000313" key="14">
    <source>
        <dbReference type="EMBL" id="KAJ6224695.1"/>
    </source>
</evidence>
<comment type="caution">
    <text evidence="14">The sequence shown here is derived from an EMBL/GenBank/DDBJ whole genome shotgun (WGS) entry which is preliminary data.</text>
</comment>
<evidence type="ECO:0000256" key="10">
    <source>
        <dbReference type="ARBA" id="ARBA00034430"/>
    </source>
</evidence>
<dbReference type="GO" id="GO:0005249">
    <property type="term" value="F:voltage-gated potassium channel activity"/>
    <property type="evidence" value="ECO:0007669"/>
    <property type="project" value="InterPro"/>
</dbReference>
<dbReference type="PANTHER" id="PTHR47735:SF9">
    <property type="entry name" value="POTASSIUM VOLTAGE-GATED CHANNEL SUBFAMILY KQT MEMBER 4-LIKE ISOFORM X1"/>
    <property type="match status" value="1"/>
</dbReference>
<accession>A0A9Q0RSH6</accession>
<dbReference type="GO" id="GO:0008076">
    <property type="term" value="C:voltage-gated potassium channel complex"/>
    <property type="evidence" value="ECO:0007669"/>
    <property type="project" value="TreeGrafter"/>
</dbReference>